<dbReference type="STRING" id="150121.SAMN06296010_2823"/>
<proteinExistence type="predicted"/>
<organism evidence="1 2">
    <name type="scientific">Agreia pratensis</name>
    <dbReference type="NCBI Taxonomy" id="150121"/>
    <lineage>
        <taxon>Bacteria</taxon>
        <taxon>Bacillati</taxon>
        <taxon>Actinomycetota</taxon>
        <taxon>Actinomycetes</taxon>
        <taxon>Micrococcales</taxon>
        <taxon>Microbacteriaceae</taxon>
        <taxon>Agreia</taxon>
    </lineage>
</organism>
<dbReference type="Proteomes" id="UP000193244">
    <property type="component" value="Unassembled WGS sequence"/>
</dbReference>
<protein>
    <submittedName>
        <fullName evidence="1">Uncharacterized protein</fullName>
    </submittedName>
</protein>
<reference evidence="2" key="1">
    <citation type="submission" date="2017-04" db="EMBL/GenBank/DDBJ databases">
        <authorList>
            <person name="Varghese N."/>
            <person name="Submissions S."/>
        </authorList>
    </citation>
    <scope>NUCLEOTIDE SEQUENCE [LARGE SCALE GENOMIC DNA]</scope>
    <source>
        <strain evidence="2">VKM Ac-2510</strain>
    </source>
</reference>
<gene>
    <name evidence="1" type="ORF">SAMN06296010_2823</name>
</gene>
<evidence type="ECO:0000313" key="2">
    <source>
        <dbReference type="Proteomes" id="UP000193244"/>
    </source>
</evidence>
<keyword evidence="2" id="KW-1185">Reference proteome</keyword>
<sequence length="173" mass="19249">MSTVARYGRIRRHILDRRFWPQAAVAVGDDIRIVGESMITMARSVGTPCTRVVEAEHECDPAIGRQGESRRFCAVVVATVELVTPSHEGSGADIWLDSELDGCEPVAESVRLIGRHSSDAQCAFTLRPSPRRGELRAMLPTDIRAGDLLAFVVAEPVALHDIRRRSWHRERLL</sequence>
<accession>A0A1X7KS39</accession>
<dbReference type="AlphaFoldDB" id="A0A1X7KS39"/>
<evidence type="ECO:0000313" key="1">
    <source>
        <dbReference type="EMBL" id="SMG43953.1"/>
    </source>
</evidence>
<name>A0A1X7KS39_9MICO</name>
<dbReference type="EMBL" id="FXAY01000005">
    <property type="protein sequence ID" value="SMG43953.1"/>
    <property type="molecule type" value="Genomic_DNA"/>
</dbReference>